<keyword evidence="2" id="KW-1185">Reference proteome</keyword>
<organism evidence="1 2">
    <name type="scientific">Bradyrhizobium manausense</name>
    <dbReference type="NCBI Taxonomy" id="989370"/>
    <lineage>
        <taxon>Bacteria</taxon>
        <taxon>Pseudomonadati</taxon>
        <taxon>Pseudomonadota</taxon>
        <taxon>Alphaproteobacteria</taxon>
        <taxon>Hyphomicrobiales</taxon>
        <taxon>Nitrobacteraceae</taxon>
        <taxon>Bradyrhizobium</taxon>
    </lineage>
</organism>
<name>A0A0R3DZM2_9BRAD</name>
<protein>
    <submittedName>
        <fullName evidence="1">Uncharacterized protein</fullName>
    </submittedName>
</protein>
<gene>
    <name evidence="1" type="ORF">AOQ71_10330</name>
</gene>
<dbReference type="EMBL" id="LJYG01000044">
    <property type="protein sequence ID" value="KRQ15384.1"/>
    <property type="molecule type" value="Genomic_DNA"/>
</dbReference>
<proteinExistence type="predicted"/>
<dbReference type="AlphaFoldDB" id="A0A0R3DZM2"/>
<sequence length="90" mass="9919">MFLFCSNVKLKRGGGPPAELSRPRALSPGIHIESPVRVRQRDYQAALDMHHLWAKGRNCPQCGNRDVNVIFEPPPMVGTIAGGRQKGSEL</sequence>
<evidence type="ECO:0000313" key="1">
    <source>
        <dbReference type="EMBL" id="KRQ15384.1"/>
    </source>
</evidence>
<evidence type="ECO:0000313" key="2">
    <source>
        <dbReference type="Proteomes" id="UP000051936"/>
    </source>
</evidence>
<reference evidence="1 2" key="1">
    <citation type="submission" date="2015-09" db="EMBL/GenBank/DDBJ databases">
        <title>Draft Genome Sequence of Bradyrhizobium manausense Strain BR 3351T, a Novel Symbiotic Nitrogen-Fixing Alphaproteobacterium Isolated from Brazilian Amazon Rain Forest.</title>
        <authorList>
            <person name="De Araujo J.L."/>
            <person name="Zilli J.E."/>
        </authorList>
    </citation>
    <scope>NUCLEOTIDE SEQUENCE [LARGE SCALE GENOMIC DNA]</scope>
    <source>
        <strain evidence="1 2">BR3351</strain>
    </source>
</reference>
<accession>A0A0R3DZM2</accession>
<dbReference type="Proteomes" id="UP000051936">
    <property type="component" value="Unassembled WGS sequence"/>
</dbReference>
<comment type="caution">
    <text evidence="1">The sequence shown here is derived from an EMBL/GenBank/DDBJ whole genome shotgun (WGS) entry which is preliminary data.</text>
</comment>